<gene>
    <name evidence="2" type="ORF">RR46_05727</name>
</gene>
<dbReference type="AlphaFoldDB" id="A0A194Q135"/>
<feature type="signal peptide" evidence="1">
    <location>
        <begin position="1"/>
        <end position="22"/>
    </location>
</feature>
<evidence type="ECO:0000256" key="1">
    <source>
        <dbReference type="SAM" id="SignalP"/>
    </source>
</evidence>
<organism evidence="2 3">
    <name type="scientific">Papilio xuthus</name>
    <name type="common">Asian swallowtail butterfly</name>
    <dbReference type="NCBI Taxonomy" id="66420"/>
    <lineage>
        <taxon>Eukaryota</taxon>
        <taxon>Metazoa</taxon>
        <taxon>Ecdysozoa</taxon>
        <taxon>Arthropoda</taxon>
        <taxon>Hexapoda</taxon>
        <taxon>Insecta</taxon>
        <taxon>Pterygota</taxon>
        <taxon>Neoptera</taxon>
        <taxon>Endopterygota</taxon>
        <taxon>Lepidoptera</taxon>
        <taxon>Glossata</taxon>
        <taxon>Ditrysia</taxon>
        <taxon>Papilionoidea</taxon>
        <taxon>Papilionidae</taxon>
        <taxon>Papilioninae</taxon>
        <taxon>Papilio</taxon>
    </lineage>
</organism>
<sequence length="320" mass="36998">MYRKYFFVIVLCNFVLKISSSGSDVESDVLQRSRRQLLFPNSTLYQLTVGLGTPSPAKLINVNWAIQANFQLPWNRSQIPFDILETDATYTGVSRRKRELNEPAAQQKQYYQNDAKLYHFYKYIEDVLNGYGHNGTSCVLRTLCHLAAEPLHVDDDEDVLHEIASFVLNPENDRHDDGSVVPEATLYIDALKAENVRFNFRDNMVPWNQYFAHAVGFKVSWDEPPDSFHPYHHLHRRTVYNNLETLLNRNGFEGFHCVRRAICDMENITKPKGIYQKILKILFKKKSATTDKWHNKSVQDCKLSIASCPLSLLDVSTFTD</sequence>
<feature type="chain" id="PRO_5008263933" evidence="1">
    <location>
        <begin position="23"/>
        <end position="320"/>
    </location>
</feature>
<name>A0A194Q135_PAPXU</name>
<dbReference type="PANTHER" id="PTHR21398:SF4">
    <property type="entry name" value="AGAP002980-PA"/>
    <property type="match status" value="1"/>
</dbReference>
<evidence type="ECO:0000313" key="2">
    <source>
        <dbReference type="EMBL" id="KPI97110.1"/>
    </source>
</evidence>
<protein>
    <submittedName>
        <fullName evidence="2">Uncharacterized protein</fullName>
    </submittedName>
</protein>
<keyword evidence="3" id="KW-1185">Reference proteome</keyword>
<dbReference type="Pfam" id="PF07841">
    <property type="entry name" value="DM4_12"/>
    <property type="match status" value="2"/>
</dbReference>
<dbReference type="InterPro" id="IPR006631">
    <property type="entry name" value="DM4_12"/>
</dbReference>
<evidence type="ECO:0000313" key="3">
    <source>
        <dbReference type="Proteomes" id="UP000053268"/>
    </source>
</evidence>
<dbReference type="EMBL" id="KQ459591">
    <property type="protein sequence ID" value="KPI97110.1"/>
    <property type="molecule type" value="Genomic_DNA"/>
</dbReference>
<keyword evidence="1" id="KW-0732">Signal</keyword>
<accession>A0A194Q135</accession>
<dbReference type="Proteomes" id="UP000053268">
    <property type="component" value="Unassembled WGS sequence"/>
</dbReference>
<reference evidence="2 3" key="1">
    <citation type="journal article" date="2015" name="Nat. Commun.">
        <title>Outbred genome sequencing and CRISPR/Cas9 gene editing in butterflies.</title>
        <authorList>
            <person name="Li X."/>
            <person name="Fan D."/>
            <person name="Zhang W."/>
            <person name="Liu G."/>
            <person name="Zhang L."/>
            <person name="Zhao L."/>
            <person name="Fang X."/>
            <person name="Chen L."/>
            <person name="Dong Y."/>
            <person name="Chen Y."/>
            <person name="Ding Y."/>
            <person name="Zhao R."/>
            <person name="Feng M."/>
            <person name="Zhu Y."/>
            <person name="Feng Y."/>
            <person name="Jiang X."/>
            <person name="Zhu D."/>
            <person name="Xiang H."/>
            <person name="Feng X."/>
            <person name="Li S."/>
            <person name="Wang J."/>
            <person name="Zhang G."/>
            <person name="Kronforst M.R."/>
            <person name="Wang W."/>
        </authorList>
    </citation>
    <scope>NUCLEOTIDE SEQUENCE [LARGE SCALE GENOMIC DNA]</scope>
    <source>
        <strain evidence="2">Ya'a_city_454_Px</strain>
        <tissue evidence="2">Whole body</tissue>
    </source>
</reference>
<dbReference type="PANTHER" id="PTHR21398">
    <property type="entry name" value="AGAP007094-PA"/>
    <property type="match status" value="1"/>
</dbReference>
<dbReference type="SMART" id="SM00718">
    <property type="entry name" value="DM4_12"/>
    <property type="match status" value="2"/>
</dbReference>
<proteinExistence type="predicted"/>